<protein>
    <submittedName>
        <fullName evidence="1">Protein RD3-like</fullName>
    </submittedName>
</protein>
<dbReference type="InterPro" id="IPR028092">
    <property type="entry name" value="RD3"/>
</dbReference>
<dbReference type="Proteomes" id="UP001174136">
    <property type="component" value="Unassembled WGS sequence"/>
</dbReference>
<dbReference type="PANTHER" id="PTHR28489">
    <property type="entry name" value="RENTINAL DEGENERATION 3-LIKE"/>
    <property type="match status" value="1"/>
</dbReference>
<proteinExistence type="predicted"/>
<accession>A0AA47MMY6</accession>
<comment type="caution">
    <text evidence="1">The sequence shown here is derived from an EMBL/GenBank/DDBJ whole genome shotgun (WGS) entry which is preliminary data.</text>
</comment>
<dbReference type="Pfam" id="PF14473">
    <property type="entry name" value="RD3"/>
    <property type="match status" value="1"/>
</dbReference>
<dbReference type="PANTHER" id="PTHR28489:SF3">
    <property type="entry name" value="PROTEIN RD3-LIKE"/>
    <property type="match status" value="1"/>
</dbReference>
<sequence length="125" mass="14431">MCVISRFRKVLATDNILPWELVYVFKQVLGDFLRKEELEEQEHSGPQATFRPMEARTNRYQIKHSFITPTVPKGIGHPREEIPTISGYVDRAMRRSGSFAAYSDWDLPYHCPVPVRATEGYSTTI</sequence>
<keyword evidence="2" id="KW-1185">Reference proteome</keyword>
<gene>
    <name evidence="1" type="primary">RD3L_0</name>
    <name evidence="1" type="ORF">N1851_018547</name>
</gene>
<reference evidence="1" key="1">
    <citation type="journal article" date="2023" name="Front. Mar. Sci.">
        <title>A new Merluccius polli reference genome to investigate the effects of global change in West African waters.</title>
        <authorList>
            <person name="Mateo J.L."/>
            <person name="Blanco-Fernandez C."/>
            <person name="Garcia-Vazquez E."/>
            <person name="Machado-Schiaffino G."/>
        </authorList>
    </citation>
    <scope>NUCLEOTIDE SEQUENCE</scope>
    <source>
        <strain evidence="1">C29</strain>
        <tissue evidence="1">Fin</tissue>
    </source>
</reference>
<name>A0AA47MMY6_MERPO</name>
<organism evidence="1 2">
    <name type="scientific">Merluccius polli</name>
    <name type="common">Benguela hake</name>
    <name type="synonym">Merluccius cadenati</name>
    <dbReference type="NCBI Taxonomy" id="89951"/>
    <lineage>
        <taxon>Eukaryota</taxon>
        <taxon>Metazoa</taxon>
        <taxon>Chordata</taxon>
        <taxon>Craniata</taxon>
        <taxon>Vertebrata</taxon>
        <taxon>Euteleostomi</taxon>
        <taxon>Actinopterygii</taxon>
        <taxon>Neopterygii</taxon>
        <taxon>Teleostei</taxon>
        <taxon>Neoteleostei</taxon>
        <taxon>Acanthomorphata</taxon>
        <taxon>Zeiogadaria</taxon>
        <taxon>Gadariae</taxon>
        <taxon>Gadiformes</taxon>
        <taxon>Gadoidei</taxon>
        <taxon>Merlucciidae</taxon>
        <taxon>Merluccius</taxon>
    </lineage>
</organism>
<evidence type="ECO:0000313" key="2">
    <source>
        <dbReference type="Proteomes" id="UP001174136"/>
    </source>
</evidence>
<dbReference type="AlphaFoldDB" id="A0AA47MMY6"/>
<evidence type="ECO:0000313" key="1">
    <source>
        <dbReference type="EMBL" id="KAK0143353.1"/>
    </source>
</evidence>
<dbReference type="EMBL" id="JAOPHQ010003419">
    <property type="protein sequence ID" value="KAK0143353.1"/>
    <property type="molecule type" value="Genomic_DNA"/>
</dbReference>